<evidence type="ECO:0000313" key="2">
    <source>
        <dbReference type="EMBL" id="MCD9646298.1"/>
    </source>
</evidence>
<comment type="caution">
    <text evidence="2">The sequence shown here is derived from an EMBL/GenBank/DDBJ whole genome shotgun (WGS) entry which is preliminary data.</text>
</comment>
<gene>
    <name evidence="2" type="ORF">HAX54_036028</name>
</gene>
<name>A0ABS8VJI2_DATST</name>
<feature type="region of interest" description="Disordered" evidence="1">
    <location>
        <begin position="28"/>
        <end position="76"/>
    </location>
</feature>
<organism evidence="2 3">
    <name type="scientific">Datura stramonium</name>
    <name type="common">Jimsonweed</name>
    <name type="synonym">Common thornapple</name>
    <dbReference type="NCBI Taxonomy" id="4076"/>
    <lineage>
        <taxon>Eukaryota</taxon>
        <taxon>Viridiplantae</taxon>
        <taxon>Streptophyta</taxon>
        <taxon>Embryophyta</taxon>
        <taxon>Tracheophyta</taxon>
        <taxon>Spermatophyta</taxon>
        <taxon>Magnoliopsida</taxon>
        <taxon>eudicotyledons</taxon>
        <taxon>Gunneridae</taxon>
        <taxon>Pentapetalae</taxon>
        <taxon>asterids</taxon>
        <taxon>lamiids</taxon>
        <taxon>Solanales</taxon>
        <taxon>Solanaceae</taxon>
        <taxon>Solanoideae</taxon>
        <taxon>Datureae</taxon>
        <taxon>Datura</taxon>
    </lineage>
</organism>
<evidence type="ECO:0008006" key="4">
    <source>
        <dbReference type="Google" id="ProtNLM"/>
    </source>
</evidence>
<dbReference type="InterPro" id="IPR036875">
    <property type="entry name" value="Znf_CCHC_sf"/>
</dbReference>
<sequence>MSAKRKTTASQRVNVSTDATRWTLVSSLRPRDADKVLRSPSWPPLTTGSMRNPGSKNEQRGHSNQTHSLRVSGPQSQAVLPRTLHDILPATRVGRGTGECRMGMIVCYGYGLRGHFQRDCPNVGQRIGGDTAISHNTVPTPAAPPRGTQAPPCEV</sequence>
<evidence type="ECO:0000256" key="1">
    <source>
        <dbReference type="SAM" id="MobiDB-lite"/>
    </source>
</evidence>
<dbReference type="EMBL" id="JACEIK010004747">
    <property type="protein sequence ID" value="MCD9646298.1"/>
    <property type="molecule type" value="Genomic_DNA"/>
</dbReference>
<evidence type="ECO:0000313" key="3">
    <source>
        <dbReference type="Proteomes" id="UP000823775"/>
    </source>
</evidence>
<feature type="region of interest" description="Disordered" evidence="1">
    <location>
        <begin position="131"/>
        <end position="155"/>
    </location>
</feature>
<accession>A0ABS8VJI2</accession>
<keyword evidence="3" id="KW-1185">Reference proteome</keyword>
<dbReference type="Proteomes" id="UP000823775">
    <property type="component" value="Unassembled WGS sequence"/>
</dbReference>
<dbReference type="SUPFAM" id="SSF57756">
    <property type="entry name" value="Retrovirus zinc finger-like domains"/>
    <property type="match status" value="1"/>
</dbReference>
<reference evidence="2 3" key="1">
    <citation type="journal article" date="2021" name="BMC Genomics">
        <title>Datura genome reveals duplications of psychoactive alkaloid biosynthetic genes and high mutation rate following tissue culture.</title>
        <authorList>
            <person name="Rajewski A."/>
            <person name="Carter-House D."/>
            <person name="Stajich J."/>
            <person name="Litt A."/>
        </authorList>
    </citation>
    <scope>NUCLEOTIDE SEQUENCE [LARGE SCALE GENOMIC DNA]</scope>
    <source>
        <strain evidence="2">AR-01</strain>
    </source>
</reference>
<protein>
    <recommendedName>
        <fullName evidence="4">CCHC-type domain-containing protein</fullName>
    </recommendedName>
</protein>
<feature type="compositionally biased region" description="Polar residues" evidence="1">
    <location>
        <begin position="44"/>
        <end position="76"/>
    </location>
</feature>
<proteinExistence type="predicted"/>